<dbReference type="InterPro" id="IPR005532">
    <property type="entry name" value="SUMF_dom"/>
</dbReference>
<feature type="domain" description="Sulfatase-modifying factor enzyme-like" evidence="1">
    <location>
        <begin position="51"/>
        <end position="330"/>
    </location>
</feature>
<gene>
    <name evidence="2" type="ORF">MNBD_GAMMA16-482</name>
</gene>
<dbReference type="Gene3D" id="3.90.1580.10">
    <property type="entry name" value="paralog of FGE (formylglycine-generating enzyme)"/>
    <property type="match status" value="1"/>
</dbReference>
<dbReference type="AlphaFoldDB" id="A0A3B0Z3M7"/>
<dbReference type="InterPro" id="IPR042095">
    <property type="entry name" value="SUMF_sf"/>
</dbReference>
<dbReference type="SUPFAM" id="SSF56436">
    <property type="entry name" value="C-type lectin-like"/>
    <property type="match status" value="1"/>
</dbReference>
<evidence type="ECO:0000259" key="1">
    <source>
        <dbReference type="Pfam" id="PF03781"/>
    </source>
</evidence>
<proteinExistence type="predicted"/>
<dbReference type="PANTHER" id="PTHR23150:SF19">
    <property type="entry name" value="FORMYLGLYCINE-GENERATING ENZYME"/>
    <property type="match status" value="1"/>
</dbReference>
<reference evidence="2" key="1">
    <citation type="submission" date="2018-06" db="EMBL/GenBank/DDBJ databases">
        <authorList>
            <person name="Zhirakovskaya E."/>
        </authorList>
    </citation>
    <scope>NUCLEOTIDE SEQUENCE</scope>
</reference>
<protein>
    <submittedName>
        <fullName evidence="2">Sulfatase modifying factor 1 (C-alpha-formyglycine- generating enzyme 1)</fullName>
    </submittedName>
</protein>
<accession>A0A3B0Z3M7</accession>
<dbReference type="InterPro" id="IPR016187">
    <property type="entry name" value="CTDL_fold"/>
</dbReference>
<dbReference type="GO" id="GO:0120147">
    <property type="term" value="F:formylglycine-generating oxidase activity"/>
    <property type="evidence" value="ECO:0007669"/>
    <property type="project" value="TreeGrafter"/>
</dbReference>
<dbReference type="PANTHER" id="PTHR23150">
    <property type="entry name" value="SULFATASE MODIFYING FACTOR 1, 2"/>
    <property type="match status" value="1"/>
</dbReference>
<name>A0A3B0Z3M7_9ZZZZ</name>
<dbReference type="Pfam" id="PF03781">
    <property type="entry name" value="FGE-sulfatase"/>
    <property type="match status" value="1"/>
</dbReference>
<dbReference type="PROSITE" id="PS51257">
    <property type="entry name" value="PROKAR_LIPOPROTEIN"/>
    <property type="match status" value="1"/>
</dbReference>
<evidence type="ECO:0000313" key="2">
    <source>
        <dbReference type="EMBL" id="VAW87935.1"/>
    </source>
</evidence>
<dbReference type="EMBL" id="UOFO01000136">
    <property type="protein sequence ID" value="VAW87935.1"/>
    <property type="molecule type" value="Genomic_DNA"/>
</dbReference>
<organism evidence="2">
    <name type="scientific">hydrothermal vent metagenome</name>
    <dbReference type="NCBI Taxonomy" id="652676"/>
    <lineage>
        <taxon>unclassified sequences</taxon>
        <taxon>metagenomes</taxon>
        <taxon>ecological metagenomes</taxon>
    </lineage>
</organism>
<sequence length="332" mass="37627">MKLVSLLGFVILLVSCSNNSDQEELETILKRHAANKAAFVELDVSVKNIPMVTVPAGSFIRGSNRTDTEGLQERYGFATPLYLDEHPKHIMTLPAFQIDTYEVSNLQYKAFIFSKNYKKPYTWNENGYGTPLKELHSFPIKKARDFVANTMKLDIDTRTMQLPELVEAVKQRMTELDQLPVGDVNWFDASQFCRWANKRLPTEAEWEKAARGEEGLEFPWGNVWDSKITNTGDDEAWNEDVAPIGAYPENRSPYGAYDLSGNVWEWVENWYQPYPGSSMESNLFGKQAKVIRGGGGGVGHYAISYFFRGATRQFAEPTLETADVGFRCAKDI</sequence>
<dbReference type="InterPro" id="IPR051043">
    <property type="entry name" value="Sulfatase_Mod_Factor_Kinase"/>
</dbReference>